<dbReference type="AlphaFoldDB" id="A0A1I2DE79"/>
<dbReference type="EMBL" id="FONQ01000004">
    <property type="protein sequence ID" value="SFE78902.1"/>
    <property type="molecule type" value="Genomic_DNA"/>
</dbReference>
<dbReference type="InterPro" id="IPR037682">
    <property type="entry name" value="TonB_C"/>
</dbReference>
<dbReference type="RefSeq" id="WP_091203812.1">
    <property type="nucleotide sequence ID" value="NZ_FONQ01000004.1"/>
</dbReference>
<evidence type="ECO:0000313" key="3">
    <source>
        <dbReference type="EMBL" id="SFE78902.1"/>
    </source>
</evidence>
<dbReference type="STRING" id="935223.SAMN04488131_10442"/>
<name>A0A1I2DE79_9FLAO</name>
<keyword evidence="4" id="KW-1185">Reference proteome</keyword>
<accession>A0A1I2DE79</accession>
<dbReference type="Pfam" id="PF03544">
    <property type="entry name" value="TonB_C"/>
    <property type="match status" value="1"/>
</dbReference>
<gene>
    <name evidence="3" type="ORF">SAMN04488131_10442</name>
</gene>
<dbReference type="OrthoDB" id="1095452at2"/>
<sequence>MSKLSIYETGWINLVFQDRNKEYGAYQLRQESTKTALMALFTGVLFIFGALSIPIISNYLNPSTTDTIGIPEFTNTTVRLTDIIPNQLEQKKSLPAVKTKTVDVPAKSAKLVNPLIVKASQANQDIAKNIDNTTVTNTTTEGTGIVGVNPTSSSETGNEITTVVETGSTIVNSVALDKLPEFPGGINKFYNYVGNNFEKQEIDGSGSIRVYVSFVIERDGSMTDIQVKRDPGYGLGKEAVRVLKSIKTKWAPGMIAGKPVRTAYNLPITVQMN</sequence>
<protein>
    <submittedName>
        <fullName evidence="3">Protein TonB</fullName>
    </submittedName>
</protein>
<feature type="domain" description="TonB C-terminal" evidence="2">
    <location>
        <begin position="209"/>
        <end position="268"/>
    </location>
</feature>
<dbReference type="GO" id="GO:0055085">
    <property type="term" value="P:transmembrane transport"/>
    <property type="evidence" value="ECO:0007669"/>
    <property type="project" value="InterPro"/>
</dbReference>
<evidence type="ECO:0000256" key="1">
    <source>
        <dbReference type="SAM" id="Phobius"/>
    </source>
</evidence>
<keyword evidence="1" id="KW-1133">Transmembrane helix</keyword>
<dbReference type="SUPFAM" id="SSF74653">
    <property type="entry name" value="TolA/TonB C-terminal domain"/>
    <property type="match status" value="1"/>
</dbReference>
<keyword evidence="1" id="KW-0472">Membrane</keyword>
<reference evidence="4" key="1">
    <citation type="submission" date="2016-10" db="EMBL/GenBank/DDBJ databases">
        <authorList>
            <person name="Varghese N."/>
            <person name="Submissions S."/>
        </authorList>
    </citation>
    <scope>NUCLEOTIDE SEQUENCE [LARGE SCALE GENOMIC DNA]</scope>
    <source>
        <strain evidence="4">CGMCC 1.9227</strain>
    </source>
</reference>
<dbReference type="Gene3D" id="3.30.1150.10">
    <property type="match status" value="1"/>
</dbReference>
<evidence type="ECO:0000259" key="2">
    <source>
        <dbReference type="Pfam" id="PF03544"/>
    </source>
</evidence>
<evidence type="ECO:0000313" key="4">
    <source>
        <dbReference type="Proteomes" id="UP000198596"/>
    </source>
</evidence>
<keyword evidence="1" id="KW-0812">Transmembrane</keyword>
<feature type="transmembrane region" description="Helical" evidence="1">
    <location>
        <begin position="36"/>
        <end position="56"/>
    </location>
</feature>
<organism evidence="3 4">
    <name type="scientific">Flavobacterium xueshanense</name>
    <dbReference type="NCBI Taxonomy" id="935223"/>
    <lineage>
        <taxon>Bacteria</taxon>
        <taxon>Pseudomonadati</taxon>
        <taxon>Bacteroidota</taxon>
        <taxon>Flavobacteriia</taxon>
        <taxon>Flavobacteriales</taxon>
        <taxon>Flavobacteriaceae</taxon>
        <taxon>Flavobacterium</taxon>
    </lineage>
</organism>
<dbReference type="Proteomes" id="UP000198596">
    <property type="component" value="Unassembled WGS sequence"/>
</dbReference>
<proteinExistence type="predicted"/>